<dbReference type="PROSITE" id="PS00171">
    <property type="entry name" value="TIM_1"/>
    <property type="match status" value="1"/>
</dbReference>
<dbReference type="GO" id="GO:0004807">
    <property type="term" value="F:triose-phosphate isomerase activity"/>
    <property type="evidence" value="ECO:0007669"/>
    <property type="project" value="UniProtKB-EC"/>
</dbReference>
<evidence type="ECO:0000313" key="10">
    <source>
        <dbReference type="EMBL" id="MDQ0504278.1"/>
    </source>
</evidence>
<feature type="binding site" evidence="8">
    <location>
        <position position="175"/>
    </location>
    <ligand>
        <name>substrate</name>
    </ligand>
</feature>
<keyword evidence="11" id="KW-1185">Reference proteome</keyword>
<dbReference type="InterPro" id="IPR013785">
    <property type="entry name" value="Aldolase_TIM"/>
</dbReference>
<reference evidence="10 11" key="1">
    <citation type="submission" date="2023-07" db="EMBL/GenBank/DDBJ databases">
        <title>Genomic Encyclopedia of Type Strains, Phase IV (KMG-IV): sequencing the most valuable type-strain genomes for metagenomic binning, comparative biology and taxonomic classification.</title>
        <authorList>
            <person name="Goeker M."/>
        </authorList>
    </citation>
    <scope>NUCLEOTIDE SEQUENCE [LARGE SCALE GENOMIC DNA]</scope>
    <source>
        <strain evidence="10 11">DSM 3770</strain>
    </source>
</reference>
<name>A0ABU0LAW8_XANAG</name>
<evidence type="ECO:0000256" key="3">
    <source>
        <dbReference type="ARBA" id="ARBA00007422"/>
    </source>
</evidence>
<feature type="binding site" evidence="8">
    <location>
        <position position="214"/>
    </location>
    <ligand>
        <name>substrate</name>
    </ligand>
</feature>
<feature type="binding site" evidence="8">
    <location>
        <begin position="12"/>
        <end position="14"/>
    </location>
    <ligand>
        <name>substrate</name>
    </ligand>
</feature>
<evidence type="ECO:0000256" key="6">
    <source>
        <dbReference type="ARBA" id="ARBA00023152"/>
    </source>
</evidence>
<keyword evidence="5 8" id="KW-0963">Cytoplasm</keyword>
<keyword evidence="6 8" id="KW-0324">Glycolysis</keyword>
<dbReference type="CDD" id="cd00311">
    <property type="entry name" value="TIM"/>
    <property type="match status" value="1"/>
</dbReference>
<dbReference type="Proteomes" id="UP001241747">
    <property type="component" value="Unassembled WGS sequence"/>
</dbReference>
<comment type="subunit">
    <text evidence="8 9">Homodimer.</text>
</comment>
<evidence type="ECO:0000313" key="11">
    <source>
        <dbReference type="Proteomes" id="UP001241747"/>
    </source>
</evidence>
<dbReference type="EMBL" id="JAUSVY010000002">
    <property type="protein sequence ID" value="MDQ0504278.1"/>
    <property type="molecule type" value="Genomic_DNA"/>
</dbReference>
<dbReference type="EC" id="5.3.1.1" evidence="8 9"/>
<comment type="pathway">
    <text evidence="8 9">Carbohydrate biosynthesis; gluconeogenesis.</text>
</comment>
<dbReference type="InterPro" id="IPR035990">
    <property type="entry name" value="TIM_sf"/>
</dbReference>
<dbReference type="Pfam" id="PF00121">
    <property type="entry name" value="TIM"/>
    <property type="match status" value="1"/>
</dbReference>
<comment type="catalytic activity">
    <reaction evidence="8 9">
        <text>D-glyceraldehyde 3-phosphate = dihydroxyacetone phosphate</text>
        <dbReference type="Rhea" id="RHEA:18585"/>
        <dbReference type="ChEBI" id="CHEBI:57642"/>
        <dbReference type="ChEBI" id="CHEBI:59776"/>
        <dbReference type="EC" id="5.3.1.1"/>
    </reaction>
</comment>
<evidence type="ECO:0000256" key="7">
    <source>
        <dbReference type="ARBA" id="ARBA00023235"/>
    </source>
</evidence>
<dbReference type="InterPro" id="IPR000652">
    <property type="entry name" value="Triosephosphate_isomerase"/>
</dbReference>
<comment type="catalytic activity">
    <reaction evidence="1">
        <text>L-erythrulose 1-phosphate = D-erythrulose 4-phosphate</text>
        <dbReference type="Rhea" id="RHEA:49588"/>
        <dbReference type="ChEBI" id="CHEBI:58002"/>
        <dbReference type="ChEBI" id="CHEBI:90796"/>
        <dbReference type="EC" id="5.3.1.33"/>
    </reaction>
</comment>
<evidence type="ECO:0000256" key="1">
    <source>
        <dbReference type="ARBA" id="ARBA00000148"/>
    </source>
</evidence>
<evidence type="ECO:0000256" key="4">
    <source>
        <dbReference type="ARBA" id="ARBA00022432"/>
    </source>
</evidence>
<dbReference type="NCBIfam" id="TIGR00419">
    <property type="entry name" value="tim"/>
    <property type="match status" value="1"/>
</dbReference>
<comment type="pathway">
    <text evidence="8 9">Carbohydrate degradation; glycolysis; D-glyceraldehyde 3-phosphate from glycerone phosphate: step 1/1.</text>
</comment>
<protein>
    <recommendedName>
        <fullName evidence="8 9">Triosephosphate isomerase</fullName>
        <shortName evidence="8">TIM</shortName>
        <shortName evidence="8">TPI</shortName>
        <ecNumber evidence="8 9">5.3.1.1</ecNumber>
    </recommendedName>
    <alternativeName>
        <fullName evidence="8">Triose-phosphate isomerase</fullName>
    </alternativeName>
</protein>
<dbReference type="InterPro" id="IPR022896">
    <property type="entry name" value="TrioseP_Isoase_bac/euk"/>
</dbReference>
<dbReference type="InterPro" id="IPR020861">
    <property type="entry name" value="Triosephosphate_isomerase_AS"/>
</dbReference>
<feature type="binding site" evidence="8">
    <location>
        <begin position="235"/>
        <end position="236"/>
    </location>
    <ligand>
        <name>substrate</name>
    </ligand>
</feature>
<keyword evidence="7 8" id="KW-0413">Isomerase</keyword>
<dbReference type="PANTHER" id="PTHR21139">
    <property type="entry name" value="TRIOSEPHOSPHATE ISOMERASE"/>
    <property type="match status" value="1"/>
</dbReference>
<evidence type="ECO:0000256" key="8">
    <source>
        <dbReference type="HAMAP-Rule" id="MF_00147"/>
    </source>
</evidence>
<evidence type="ECO:0000256" key="9">
    <source>
        <dbReference type="RuleBase" id="RU363013"/>
    </source>
</evidence>
<accession>A0ABU0LAW8</accession>
<keyword evidence="4 8" id="KW-0312">Gluconeogenesis</keyword>
<dbReference type="Gene3D" id="3.20.20.70">
    <property type="entry name" value="Aldolase class I"/>
    <property type="match status" value="1"/>
</dbReference>
<comment type="pathway">
    <text evidence="2">Carbohydrate metabolism; erythritol degradation.</text>
</comment>
<gene>
    <name evidence="8" type="primary">tpiA</name>
    <name evidence="10" type="ORF">QOZ94_001052</name>
</gene>
<proteinExistence type="inferred from homology"/>
<comment type="caution">
    <text evidence="10">The sequence shown here is derived from an EMBL/GenBank/DDBJ whole genome shotgun (WGS) entry which is preliminary data.</text>
</comment>
<feature type="active site" description="Electrophile" evidence="8">
    <location>
        <position position="99"/>
    </location>
</feature>
<comment type="function">
    <text evidence="8">Involved in the gluconeogenesis. Catalyzes stereospecifically the conversion of dihydroxyacetone phosphate (DHAP) to D-glyceraldehyde-3-phosphate (G3P).</text>
</comment>
<dbReference type="RefSeq" id="WP_237347195.1">
    <property type="nucleotide sequence ID" value="NZ_JABWGX010000030.1"/>
</dbReference>
<comment type="similarity">
    <text evidence="3 8 9">Belongs to the triosephosphate isomerase family.</text>
</comment>
<evidence type="ECO:0000256" key="5">
    <source>
        <dbReference type="ARBA" id="ARBA00022490"/>
    </source>
</evidence>
<feature type="active site" description="Proton acceptor" evidence="8">
    <location>
        <position position="169"/>
    </location>
</feature>
<dbReference type="PROSITE" id="PS51440">
    <property type="entry name" value="TIM_2"/>
    <property type="match status" value="1"/>
</dbReference>
<dbReference type="PANTHER" id="PTHR21139:SF42">
    <property type="entry name" value="TRIOSEPHOSPHATE ISOMERASE"/>
    <property type="match status" value="1"/>
</dbReference>
<sequence>MSPARRILIAGNWKMNGLRAAKSELRGIVAGLDPTLQSKVDLLVCPPATLLAGFAADVAGSPIMLGGQDCHFNASGAHTGDISPDMLKDAGAVAVIVGHSERRGDHGEGDAVVNAKTKAAWRAGLLPVVCVGETLAERDAGDAAAVVARQIRQSIPEGATAQNLVVAYEPIWAIGTGRTPTPEDVAQVHHAIRAVLTERFAAEAQGIRILYGGSVKPDNAAILLAVPDVDGALVGGASLKAADFLAIARAAI</sequence>
<organism evidence="10 11">
    <name type="scientific">Xanthobacter agilis</name>
    <dbReference type="NCBI Taxonomy" id="47492"/>
    <lineage>
        <taxon>Bacteria</taxon>
        <taxon>Pseudomonadati</taxon>
        <taxon>Pseudomonadota</taxon>
        <taxon>Alphaproteobacteria</taxon>
        <taxon>Hyphomicrobiales</taxon>
        <taxon>Xanthobacteraceae</taxon>
        <taxon>Xanthobacter</taxon>
    </lineage>
</organism>
<comment type="subcellular location">
    <subcellularLocation>
        <location evidence="8 9">Cytoplasm</location>
    </subcellularLocation>
</comment>
<dbReference type="HAMAP" id="MF_00147_B">
    <property type="entry name" value="TIM_B"/>
    <property type="match status" value="1"/>
</dbReference>
<evidence type="ECO:0000256" key="2">
    <source>
        <dbReference type="ARBA" id="ARBA00004939"/>
    </source>
</evidence>
<dbReference type="SUPFAM" id="SSF51351">
    <property type="entry name" value="Triosephosphate isomerase (TIM)"/>
    <property type="match status" value="1"/>
</dbReference>